<accession>A0A363P028</accession>
<gene>
    <name evidence="1" type="ORF">DCO56_05555</name>
</gene>
<dbReference type="AlphaFoldDB" id="A0A363P028"/>
<sequence length="158" mass="17928">MSVSEQQAVLDALGSHMHHSITDLTEAKRIPANQFLLASYYPLTQAETKAMELASKQQGSFATDLADEIHCTLTHVELRNEKNEEVNLMDTVQNPLYLQRFGLWDYDHKLCQNVGVMIQTKQFFSKLKGSVQLKLQIDQGPEKLIDIPIEISINDTLK</sequence>
<proteinExistence type="predicted"/>
<evidence type="ECO:0000313" key="2">
    <source>
        <dbReference type="Proteomes" id="UP000250831"/>
    </source>
</evidence>
<comment type="caution">
    <text evidence="1">The sequence shown here is derived from an EMBL/GenBank/DDBJ whole genome shotgun (WGS) entry which is preliminary data.</text>
</comment>
<dbReference type="EMBL" id="QCXX01000001">
    <property type="protein sequence ID" value="PUV26409.1"/>
    <property type="molecule type" value="Genomic_DNA"/>
</dbReference>
<reference evidence="1 2" key="1">
    <citation type="submission" date="2018-04" db="EMBL/GenBank/DDBJ databases">
        <title>Sphingobacterium sp. M46 Genome.</title>
        <authorList>
            <person name="Cheng J."/>
            <person name="Li Y."/>
        </authorList>
    </citation>
    <scope>NUCLEOTIDE SEQUENCE [LARGE SCALE GENOMIC DNA]</scope>
    <source>
        <strain evidence="1 2">M46</strain>
    </source>
</reference>
<dbReference type="Proteomes" id="UP000250831">
    <property type="component" value="Unassembled WGS sequence"/>
</dbReference>
<protein>
    <submittedName>
        <fullName evidence="1">Uncharacterized protein</fullName>
    </submittedName>
</protein>
<name>A0A363P028_9SPHI</name>
<keyword evidence="2" id="KW-1185">Reference proteome</keyword>
<evidence type="ECO:0000313" key="1">
    <source>
        <dbReference type="EMBL" id="PUV26409.1"/>
    </source>
</evidence>
<organism evidence="1 2">
    <name type="scientific">Sphingobacterium athyrii</name>
    <dbReference type="NCBI Taxonomy" id="2152717"/>
    <lineage>
        <taxon>Bacteria</taxon>
        <taxon>Pseudomonadati</taxon>
        <taxon>Bacteroidota</taxon>
        <taxon>Sphingobacteriia</taxon>
        <taxon>Sphingobacteriales</taxon>
        <taxon>Sphingobacteriaceae</taxon>
        <taxon>Sphingobacterium</taxon>
    </lineage>
</organism>